<proteinExistence type="predicted"/>
<accession>A0A9X7QPE9</accession>
<evidence type="ECO:0000313" key="2">
    <source>
        <dbReference type="Proteomes" id="UP000321735"/>
    </source>
</evidence>
<name>A0A9X7QPE9_BACCE</name>
<protein>
    <submittedName>
        <fullName evidence="1">AbrB family transcriptional regulator</fullName>
    </submittedName>
</protein>
<dbReference type="Proteomes" id="UP000321735">
    <property type="component" value="Chromosome"/>
</dbReference>
<feature type="non-terminal residue" evidence="1">
    <location>
        <position position="46"/>
    </location>
</feature>
<dbReference type="EMBL" id="CP031778">
    <property type="protein sequence ID" value="QDZ77832.1"/>
    <property type="molecule type" value="Genomic_DNA"/>
</dbReference>
<sequence>MLYSIHTFHRNENGNERENILFEKGKNRRMKSTGIVRKIDQLGRIV</sequence>
<dbReference type="Gene3D" id="2.10.260.10">
    <property type="match status" value="1"/>
</dbReference>
<dbReference type="AlphaFoldDB" id="A0A9X7QPE9"/>
<evidence type="ECO:0000313" key="1">
    <source>
        <dbReference type="EMBL" id="QDZ77832.1"/>
    </source>
</evidence>
<organism evidence="1 2">
    <name type="scientific">Bacillus cereus</name>
    <dbReference type="NCBI Taxonomy" id="1396"/>
    <lineage>
        <taxon>Bacteria</taxon>
        <taxon>Bacillati</taxon>
        <taxon>Bacillota</taxon>
        <taxon>Bacilli</taxon>
        <taxon>Bacillales</taxon>
        <taxon>Bacillaceae</taxon>
        <taxon>Bacillus</taxon>
        <taxon>Bacillus cereus group</taxon>
    </lineage>
</organism>
<reference evidence="1 2" key="1">
    <citation type="journal article" date="2019" name="Ecotoxicol. Environ. Saf.">
        <title>Microbial characterization of heavy metal resistant bacterial strains isolated from an electroplating wastewater treatment plant.</title>
        <authorList>
            <person name="Cai X."/>
            <person name="Zheng X."/>
            <person name="Zhang D."/>
            <person name="Iqbal W."/>
            <person name="Liu C."/>
            <person name="Yang B."/>
            <person name="Zhao X."/>
            <person name="Lu X."/>
            <person name="Mao Y."/>
        </authorList>
    </citation>
    <scope>NUCLEOTIDE SEQUENCE [LARGE SCALE GENOMIC DNA]</scope>
    <source>
        <strain evidence="1 2">Co1-1</strain>
    </source>
</reference>
<gene>
    <name evidence="1" type="ORF">D0437_33685</name>
</gene>